<evidence type="ECO:0000313" key="2">
    <source>
        <dbReference type="EMBL" id="PPS12993.1"/>
    </source>
</evidence>
<evidence type="ECO:0000313" key="3">
    <source>
        <dbReference type="Proteomes" id="UP000239757"/>
    </source>
</evidence>
<evidence type="ECO:0000256" key="1">
    <source>
        <dbReference type="SAM" id="Phobius"/>
    </source>
</evidence>
<organism evidence="2 3">
    <name type="scientific">Gossypium barbadense</name>
    <name type="common">Sea Island cotton</name>
    <name type="synonym">Hibiscus barbadensis</name>
    <dbReference type="NCBI Taxonomy" id="3634"/>
    <lineage>
        <taxon>Eukaryota</taxon>
        <taxon>Viridiplantae</taxon>
        <taxon>Streptophyta</taxon>
        <taxon>Embryophyta</taxon>
        <taxon>Tracheophyta</taxon>
        <taxon>Spermatophyta</taxon>
        <taxon>Magnoliopsida</taxon>
        <taxon>eudicotyledons</taxon>
        <taxon>Gunneridae</taxon>
        <taxon>Pentapetalae</taxon>
        <taxon>rosids</taxon>
        <taxon>malvids</taxon>
        <taxon>Malvales</taxon>
        <taxon>Malvaceae</taxon>
        <taxon>Malvoideae</taxon>
        <taxon>Gossypium</taxon>
    </lineage>
</organism>
<dbReference type="Proteomes" id="UP000239757">
    <property type="component" value="Unassembled WGS sequence"/>
</dbReference>
<dbReference type="EMBL" id="KZ663403">
    <property type="protein sequence ID" value="PPS12993.1"/>
    <property type="molecule type" value="Genomic_DNA"/>
</dbReference>
<gene>
    <name evidence="2" type="ORF">GOBAR_AA07634</name>
</gene>
<keyword evidence="1" id="KW-1133">Transmembrane helix</keyword>
<sequence>MFHDGRRLEMCPTNTGKTIRGVGCCRGRPRPLARASSCPRERTSATLGGEPMESRRATATGLVQFLGVVHSPRDPGVRSLPIQTTRHWFRRTRWGLLCVVCAFVAVCLSGKRAYVIAKPCGSHLVFRRRLGADASTDKKGESLWQNNCPSQPYWKLTHGSVKREDERSAGVASRPQYSAASSRASEDLAFHSGFLCARGGSTAQVWSTALRHHRMRSSSWALSSRMQTAGDSMLRGWRVKVTSSGGFGRRAGQARSPAIWLGFQKWTCRASSRRVRGYRGPTVGRRAVQLSRGVYGLRSCCMGAEKVRSFRSGGVTMLRRKSVDEFLGDRADSSWVCLDRPSLVLLKRWFYWRLSLRTSGTPRSGVRIASISETPFRVGGLIVAIKWAVFHGVRQLVVIGVCGGSHPFACRLCLVHSRLRSRSSN</sequence>
<accession>A0A2P5YBK4</accession>
<proteinExistence type="predicted"/>
<keyword evidence="1" id="KW-0472">Membrane</keyword>
<keyword evidence="1" id="KW-0812">Transmembrane</keyword>
<dbReference type="AlphaFoldDB" id="A0A2P5YBK4"/>
<name>A0A2P5YBK4_GOSBA</name>
<feature type="transmembrane region" description="Helical" evidence="1">
    <location>
        <begin position="94"/>
        <end position="114"/>
    </location>
</feature>
<reference evidence="2 3" key="1">
    <citation type="submission" date="2015-01" db="EMBL/GenBank/DDBJ databases">
        <title>Genome of allotetraploid Gossypium barbadense reveals genomic plasticity and fiber elongation in cotton evolution.</title>
        <authorList>
            <person name="Chen X."/>
            <person name="Liu X."/>
            <person name="Zhao B."/>
            <person name="Zheng H."/>
            <person name="Hu Y."/>
            <person name="Lu G."/>
            <person name="Yang C."/>
            <person name="Chen J."/>
            <person name="Shan C."/>
            <person name="Zhang L."/>
            <person name="Zhou Y."/>
            <person name="Wang L."/>
            <person name="Guo W."/>
            <person name="Bai Y."/>
            <person name="Ruan J."/>
            <person name="Shangguan X."/>
            <person name="Mao Y."/>
            <person name="Jiang J."/>
            <person name="Zhu Y."/>
            <person name="Lei J."/>
            <person name="Kang H."/>
            <person name="Chen S."/>
            <person name="He X."/>
            <person name="Wang R."/>
            <person name="Wang Y."/>
            <person name="Chen J."/>
            <person name="Wang L."/>
            <person name="Yu S."/>
            <person name="Wang B."/>
            <person name="Wei J."/>
            <person name="Song S."/>
            <person name="Lu X."/>
            <person name="Gao Z."/>
            <person name="Gu W."/>
            <person name="Deng X."/>
            <person name="Ma D."/>
            <person name="Wang S."/>
            <person name="Liang W."/>
            <person name="Fang L."/>
            <person name="Cai C."/>
            <person name="Zhu X."/>
            <person name="Zhou B."/>
            <person name="Zhang Y."/>
            <person name="Chen Z."/>
            <person name="Xu S."/>
            <person name="Zhu R."/>
            <person name="Wang S."/>
            <person name="Zhang T."/>
            <person name="Zhao G."/>
        </authorList>
    </citation>
    <scope>NUCLEOTIDE SEQUENCE [LARGE SCALE GENOMIC DNA]</scope>
    <source>
        <strain evidence="3">cv. Xinhai21</strain>
        <tissue evidence="2">Leaf</tissue>
    </source>
</reference>
<protein>
    <submittedName>
        <fullName evidence="2">Uncharacterized protein</fullName>
    </submittedName>
</protein>